<feature type="active site" description="Charge relay system" evidence="6 7">
    <location>
        <position position="135"/>
    </location>
</feature>
<dbReference type="InterPro" id="IPR045051">
    <property type="entry name" value="SBT"/>
</dbReference>
<feature type="domain" description="Subtilisin-like protease fibronectin type-III" evidence="11">
    <location>
        <begin position="646"/>
        <end position="744"/>
    </location>
</feature>
<dbReference type="OrthoDB" id="4803627at2759"/>
<dbReference type="GO" id="GO:0006508">
    <property type="term" value="P:proteolysis"/>
    <property type="evidence" value="ECO:0007669"/>
    <property type="project" value="UniProtKB-KW"/>
</dbReference>
<dbReference type="Proteomes" id="UP000886595">
    <property type="component" value="Unassembled WGS sequence"/>
</dbReference>
<dbReference type="CDD" id="cd04852">
    <property type="entry name" value="Peptidases_S8_3"/>
    <property type="match status" value="1"/>
</dbReference>
<dbReference type="InterPro" id="IPR015500">
    <property type="entry name" value="Peptidase_S8_subtilisin-rel"/>
</dbReference>
<keyword evidence="3 8" id="KW-0732">Signal</keyword>
<feature type="active site" description="Charge relay system" evidence="6 7">
    <location>
        <position position="541"/>
    </location>
</feature>
<dbReference type="GO" id="GO:0004252">
    <property type="term" value="F:serine-type endopeptidase activity"/>
    <property type="evidence" value="ECO:0007669"/>
    <property type="project" value="UniProtKB-UniRule"/>
</dbReference>
<proteinExistence type="inferred from homology"/>
<dbReference type="InterPro" id="IPR037045">
    <property type="entry name" value="S8pro/Inhibitor_I9_sf"/>
</dbReference>
<keyword evidence="2 7" id="KW-0645">Protease</keyword>
<evidence type="ECO:0000259" key="11">
    <source>
        <dbReference type="Pfam" id="PF17766"/>
    </source>
</evidence>
<accession>A0A8X7S4L1</accession>
<dbReference type="InterPro" id="IPR034197">
    <property type="entry name" value="Peptidases_S8_3"/>
</dbReference>
<gene>
    <name evidence="12" type="ORF">Bca52824_036284</name>
</gene>
<comment type="similarity">
    <text evidence="1 7">Belongs to the peptidase S8 family.</text>
</comment>
<evidence type="ECO:0000256" key="5">
    <source>
        <dbReference type="ARBA" id="ARBA00022825"/>
    </source>
</evidence>
<feature type="domain" description="Inhibitor I9" evidence="10">
    <location>
        <begin position="39"/>
        <end position="104"/>
    </location>
</feature>
<dbReference type="CDD" id="cd02120">
    <property type="entry name" value="PA_subtilisin_like"/>
    <property type="match status" value="1"/>
</dbReference>
<dbReference type="SUPFAM" id="SSF52743">
    <property type="entry name" value="Subtilisin-like"/>
    <property type="match status" value="1"/>
</dbReference>
<organism evidence="12 13">
    <name type="scientific">Brassica carinata</name>
    <name type="common">Ethiopian mustard</name>
    <name type="synonym">Abyssinian cabbage</name>
    <dbReference type="NCBI Taxonomy" id="52824"/>
    <lineage>
        <taxon>Eukaryota</taxon>
        <taxon>Viridiplantae</taxon>
        <taxon>Streptophyta</taxon>
        <taxon>Embryophyta</taxon>
        <taxon>Tracheophyta</taxon>
        <taxon>Spermatophyta</taxon>
        <taxon>Magnoliopsida</taxon>
        <taxon>eudicotyledons</taxon>
        <taxon>Gunneridae</taxon>
        <taxon>Pentapetalae</taxon>
        <taxon>rosids</taxon>
        <taxon>malvids</taxon>
        <taxon>Brassicales</taxon>
        <taxon>Brassicaceae</taxon>
        <taxon>Brassiceae</taxon>
        <taxon>Brassica</taxon>
    </lineage>
</organism>
<name>A0A8X7S4L1_BRACI</name>
<dbReference type="PROSITE" id="PS51892">
    <property type="entry name" value="SUBTILASE"/>
    <property type="match status" value="1"/>
</dbReference>
<dbReference type="Gene3D" id="3.40.50.200">
    <property type="entry name" value="Peptidase S8/S53 domain"/>
    <property type="match status" value="1"/>
</dbReference>
<dbReference type="PRINTS" id="PR00723">
    <property type="entry name" value="SUBTILISIN"/>
</dbReference>
<evidence type="ECO:0000256" key="3">
    <source>
        <dbReference type="ARBA" id="ARBA00022729"/>
    </source>
</evidence>
<feature type="chain" id="PRO_5036473425" description="Subtilisin-like protease SBT4.3" evidence="8">
    <location>
        <begin position="24"/>
        <end position="752"/>
    </location>
</feature>
<dbReference type="PROSITE" id="PS00138">
    <property type="entry name" value="SUBTILASE_SER"/>
    <property type="match status" value="1"/>
</dbReference>
<feature type="active site" description="Charge relay system" evidence="6 7">
    <location>
        <position position="192"/>
    </location>
</feature>
<dbReference type="InterPro" id="IPR041469">
    <property type="entry name" value="Subtilisin-like_FN3"/>
</dbReference>
<feature type="signal peptide" evidence="8">
    <location>
        <begin position="1"/>
        <end position="23"/>
    </location>
</feature>
<feature type="domain" description="Peptidase S8/S53" evidence="9">
    <location>
        <begin position="127"/>
        <end position="593"/>
    </location>
</feature>
<dbReference type="Gene3D" id="3.30.70.80">
    <property type="entry name" value="Peptidase S8 propeptide/proteinase inhibitor I9"/>
    <property type="match status" value="1"/>
</dbReference>
<keyword evidence="13" id="KW-1185">Reference proteome</keyword>
<evidence type="ECO:0000256" key="2">
    <source>
        <dbReference type="ARBA" id="ARBA00022670"/>
    </source>
</evidence>
<dbReference type="FunFam" id="3.40.50.200:FF:000006">
    <property type="entry name" value="Subtilisin-like protease SBT1.5"/>
    <property type="match status" value="1"/>
</dbReference>
<dbReference type="AlphaFoldDB" id="A0A8X7S4L1"/>
<reference evidence="12 13" key="1">
    <citation type="submission" date="2020-02" db="EMBL/GenBank/DDBJ databases">
        <authorList>
            <person name="Ma Q."/>
            <person name="Huang Y."/>
            <person name="Song X."/>
            <person name="Pei D."/>
        </authorList>
    </citation>
    <scope>NUCLEOTIDE SEQUENCE [LARGE SCALE GENOMIC DNA]</scope>
    <source>
        <strain evidence="12">Sxm20200214</strain>
        <tissue evidence="12">Leaf</tissue>
    </source>
</reference>
<dbReference type="Gene3D" id="2.60.40.2310">
    <property type="match status" value="1"/>
</dbReference>
<dbReference type="Gene3D" id="3.50.30.30">
    <property type="match status" value="1"/>
</dbReference>
<dbReference type="EMBL" id="JAAMPC010000008">
    <property type="protein sequence ID" value="KAG2299812.1"/>
    <property type="molecule type" value="Genomic_DNA"/>
</dbReference>
<evidence type="ECO:0000313" key="13">
    <source>
        <dbReference type="Proteomes" id="UP000886595"/>
    </source>
</evidence>
<evidence type="ECO:0000256" key="7">
    <source>
        <dbReference type="PROSITE-ProRule" id="PRU01240"/>
    </source>
</evidence>
<evidence type="ECO:0000256" key="8">
    <source>
        <dbReference type="SAM" id="SignalP"/>
    </source>
</evidence>
<keyword evidence="4 7" id="KW-0378">Hydrolase</keyword>
<protein>
    <recommendedName>
        <fullName evidence="14">Subtilisin-like protease SBT4.3</fullName>
    </recommendedName>
</protein>
<evidence type="ECO:0000256" key="4">
    <source>
        <dbReference type="ARBA" id="ARBA00022801"/>
    </source>
</evidence>
<comment type="caution">
    <text evidence="12">The sequence shown here is derived from an EMBL/GenBank/DDBJ whole genome shotgun (WGS) entry which is preliminary data.</text>
</comment>
<keyword evidence="5 7" id="KW-0720">Serine protease</keyword>
<evidence type="ECO:0000313" key="12">
    <source>
        <dbReference type="EMBL" id="KAG2299812.1"/>
    </source>
</evidence>
<evidence type="ECO:0008006" key="14">
    <source>
        <dbReference type="Google" id="ProtNLM"/>
    </source>
</evidence>
<dbReference type="Pfam" id="PF05922">
    <property type="entry name" value="Inhibitor_I9"/>
    <property type="match status" value="1"/>
</dbReference>
<dbReference type="InterPro" id="IPR010259">
    <property type="entry name" value="S8pro/Inhibitor_I9"/>
</dbReference>
<evidence type="ECO:0000259" key="10">
    <source>
        <dbReference type="Pfam" id="PF05922"/>
    </source>
</evidence>
<dbReference type="InterPro" id="IPR000209">
    <property type="entry name" value="Peptidase_S8/S53_dom"/>
</dbReference>
<evidence type="ECO:0000256" key="1">
    <source>
        <dbReference type="ARBA" id="ARBA00011073"/>
    </source>
</evidence>
<dbReference type="InterPro" id="IPR023828">
    <property type="entry name" value="Peptidase_S8_Ser-AS"/>
</dbReference>
<dbReference type="InterPro" id="IPR036852">
    <property type="entry name" value="Peptidase_S8/S53_dom_sf"/>
</dbReference>
<sequence length="752" mass="81238">MAKFLTSLFLICLTFTFSRDVSADDDNRQARALPENGYSSPSQHLKLLQELVVSNSDSASSLLIRSYSRSFNGFAAYLSLAESRILESMKKEVVSVFPSRTYELDTTRSWDFVGLGERAKRESVKESDVIIGVFDSGIWPESESFHDQGFGPPPQKWKGSCQGGRNFTCNNKLIGARFYPKNSVSARDDDGHGTHTASTAAGNAVQGASFYGLAQGTARGGAPSARVAAYKVCLKDNGCKDVDILAAYDDAIADGVDVISISISREAPNILSNSFAIGSFHAMSRGVVTVGSAGNYGPDQGTVANVFPWMITVAASATDRRFVDRVVLGNGKSLTVRLSGVCFMFKFNWNQFIDTLFLEQGLSVNPVNFNGTKFPIVYGQNVSRTCPALQASFCAKDCVDRDLVKGKIVLCDEFLANKEAYKAGAVGSIVVDTYTRDVSIVHPFPVSSLSSEDYESVKSYVKSTENPQAEILRSEEIIDKEAPYVPSFSSRGPSFIIKNLLKPDVSAPGLEILAAFSPEASPSDNPGDKRSVKFSVMSGTSMACPHVAGVAAYVKSFRPDWSPSAIKSAIMTSATPMTNVMKNPDQEFAFGSGHINPTNATDPGLVYELELQDYLKMLCAEGFGPRLLTKISGQNITCSERTEVKDLNYPTMTTFTPALKPFNVTFTRTVTNVGSPNSTFKASVVPPRPEIQISVEPEVLSFGLLKEKKAFVVTISGKGLKDGSVVSSSLVWSDGSHIVRSPIVAYSINPFG</sequence>
<dbReference type="PANTHER" id="PTHR10795">
    <property type="entry name" value="PROPROTEIN CONVERTASE SUBTILISIN/KEXIN"/>
    <property type="match status" value="1"/>
</dbReference>
<evidence type="ECO:0000259" key="9">
    <source>
        <dbReference type="Pfam" id="PF00082"/>
    </source>
</evidence>
<dbReference type="Pfam" id="PF17766">
    <property type="entry name" value="fn3_6"/>
    <property type="match status" value="1"/>
</dbReference>
<evidence type="ECO:0000256" key="6">
    <source>
        <dbReference type="PIRSR" id="PIRSR615500-1"/>
    </source>
</evidence>
<dbReference type="Pfam" id="PF00082">
    <property type="entry name" value="Peptidase_S8"/>
    <property type="match status" value="1"/>
</dbReference>